<feature type="region of interest" description="Disordered" evidence="1">
    <location>
        <begin position="122"/>
        <end position="154"/>
    </location>
</feature>
<dbReference type="Gene3D" id="2.30.29.30">
    <property type="entry name" value="Pleckstrin-homology domain (PH domain)/Phosphotyrosine-binding domain (PTB)"/>
    <property type="match status" value="1"/>
</dbReference>
<feature type="compositionally biased region" description="Polar residues" evidence="1">
    <location>
        <begin position="1083"/>
        <end position="1101"/>
    </location>
</feature>
<dbReference type="VEuPathDB" id="VectorBase:ADAR2_001557"/>
<feature type="region of interest" description="Disordered" evidence="1">
    <location>
        <begin position="1214"/>
        <end position="1295"/>
    </location>
</feature>
<feature type="compositionally biased region" description="Low complexity" evidence="1">
    <location>
        <begin position="664"/>
        <end position="679"/>
    </location>
</feature>
<feature type="compositionally biased region" description="Polar residues" evidence="1">
    <location>
        <begin position="806"/>
        <end position="834"/>
    </location>
</feature>
<dbReference type="InterPro" id="IPR039665">
    <property type="entry name" value="PH_APBB1IP"/>
</dbReference>
<protein>
    <submittedName>
        <fullName evidence="4">Putative growth factor receptor-bound grb7 grb10 grb14</fullName>
    </submittedName>
</protein>
<feature type="compositionally biased region" description="Pro residues" evidence="1">
    <location>
        <begin position="852"/>
        <end position="861"/>
    </location>
</feature>
<feature type="region of interest" description="Disordered" evidence="1">
    <location>
        <begin position="1064"/>
        <end position="1104"/>
    </location>
</feature>
<feature type="region of interest" description="Disordered" evidence="1">
    <location>
        <begin position="620"/>
        <end position="954"/>
    </location>
</feature>
<feature type="domain" description="Ras-associating" evidence="3">
    <location>
        <begin position="340"/>
        <end position="431"/>
    </location>
</feature>
<evidence type="ECO:0000259" key="2">
    <source>
        <dbReference type="PROSITE" id="PS50003"/>
    </source>
</evidence>
<dbReference type="InterPro" id="IPR011993">
    <property type="entry name" value="PH-like_dom_sf"/>
</dbReference>
<feature type="region of interest" description="Disordered" evidence="1">
    <location>
        <begin position="186"/>
        <end position="210"/>
    </location>
</feature>
<dbReference type="GO" id="GO:0071944">
    <property type="term" value="C:cell periphery"/>
    <property type="evidence" value="ECO:0007669"/>
    <property type="project" value="UniProtKB-ARBA"/>
</dbReference>
<dbReference type="GO" id="GO:0048699">
    <property type="term" value="P:generation of neurons"/>
    <property type="evidence" value="ECO:0007669"/>
    <property type="project" value="UniProtKB-ARBA"/>
</dbReference>
<feature type="compositionally biased region" description="Low complexity" evidence="1">
    <location>
        <begin position="194"/>
        <end position="209"/>
    </location>
</feature>
<dbReference type="SUPFAM" id="SSF54236">
    <property type="entry name" value="Ubiquitin-like"/>
    <property type="match status" value="1"/>
</dbReference>
<dbReference type="PANTHER" id="PTHR11243">
    <property type="entry name" value="GROWTH FACTOR RECEPTOR-BOUND PROTEIN"/>
    <property type="match status" value="1"/>
</dbReference>
<feature type="region of interest" description="Disordered" evidence="1">
    <location>
        <begin position="260"/>
        <end position="320"/>
    </location>
</feature>
<sequence length="1348" mass="143212">MKKKVGTETLTCSRLANNRDNSRRVLGFGVRKLHDDDGLCHPEVDDDSQFLWPVATETTQTARYAIPGHSLIDLRGNGAPEHHYLVSYQQQPSEQPSEQPAATAAASFDINGTTGTTAAVSNVAGGSPAAGTATATTARLRPKSNSSSSERTDSYRFSMANLEETQEAELDAILGELSILEEQGELRHGRSHSRTNSTISAATNTTLSSESGCSSVAADTICSGGSIASGMVGTGGAGGGIGAGGGGVGMGGGGMVGLHHREPRTDSPDNDSAFSDTVSLMSSESSASSSVSTSHLKHLQSVNGSGGGGTTTGGQQSQQMLLDGGGKAAKIHLALQKLEQASVRRLFVKAFSADGASKSLLIDETMSCGHVTRLLADKNHVQMEPTWAIVEHLPEHQMERLFEDHEMLVDNLMLWNRDSKNRVLFLRRPDKVALFRTPEAFLPGTQMAPGSEHDEHTRAMLLDEFFNQSAGNQIALEGPLYMKNDAKKGWKKYHFVLRASGLHYYPKEKTRSAKDLLCLALFAGHEVYRGLGWKKKHKAPTDFTFALRCPKVPAGVKGIRSVKMLCAEDAGTLEQWVTAIRVMKYGKKLLDNHRLLLDDLAREELDKLSSARSSSIGSIVSSVPSQCSTSSSNSSSSGGGGGSVPNHLVPGNGHHTQGNANGNGRLSRASSSSSSGCLSDENNGFDSEFPTGTIKRKPSMKPNLPLTSMTRQLKEVGETTRLKSDGSAIGANGATTGSVEQREGGTLTRRHSRRRSEESTGSGTLKRRPMTNQNRGSIESMSSSASTPTPVGSLVNTPVNFEPPTNILSTGMHQGTLGSPGNASAMSSPLNGGTPTIIEPIPSCMTDSTFSLPPPPPPPADDPMLGVAFSGSTLSLDSLPPPPPQNELDNSFSGSQLSLASVQIPPPPPPSATLSGTAAAPVAPQGPVTIAPPMAPPAHPLNGTGRQQEQQRPPPLIMPSVAQSIMKLNQGHCHTLPTPSPPATILKKEPIYSKTLKPSALKAPPYKSPPPYNGGDGGPGSQPDSPAPPAKSVSFAESPVLLRRKVCFEDEILDVPPSPRRLCASYGSSAGPPVPPPRAEATRLSTTYTSPKRLSESSSNPPRDFLKDLQRVMNKKWQVAQKCKLEPATTPHEVLGFRDIHGAGGVGTELYSSATPFYRETANVSNWVQEHYGAPDGLYENLGSNMGIEPNYPITSAPNNGLLAGAAMPGMVPLASSAKKRPPPPPPKRSEKTQLTTTGTPQHVPHPHQHQQHPHHHHHHQQQQQQQQHSCWPISSYISNSPHSNTPLNNSNHNRTISNGCESEFVGVSVPGGVSGHVERIAATIDVVPGVVGWKSLIEPRRIRESLL</sequence>
<dbReference type="Gene3D" id="3.10.20.90">
    <property type="entry name" value="Phosphatidylinositol 3-kinase Catalytic Subunit, Chain A, domain 1"/>
    <property type="match status" value="1"/>
</dbReference>
<dbReference type="PANTHER" id="PTHR11243:SF23">
    <property type="entry name" value="LD06925P"/>
    <property type="match status" value="1"/>
</dbReference>
<name>A0A2M4CHG5_ANODA</name>
<dbReference type="Pfam" id="PF00169">
    <property type="entry name" value="PH"/>
    <property type="match status" value="1"/>
</dbReference>
<evidence type="ECO:0000259" key="3">
    <source>
        <dbReference type="PROSITE" id="PS50200"/>
    </source>
</evidence>
<organism evidence="4">
    <name type="scientific">Anopheles darlingi</name>
    <name type="common">Mosquito</name>
    <dbReference type="NCBI Taxonomy" id="43151"/>
    <lineage>
        <taxon>Eukaryota</taxon>
        <taxon>Metazoa</taxon>
        <taxon>Ecdysozoa</taxon>
        <taxon>Arthropoda</taxon>
        <taxon>Hexapoda</taxon>
        <taxon>Insecta</taxon>
        <taxon>Pterygota</taxon>
        <taxon>Neoptera</taxon>
        <taxon>Endopterygota</taxon>
        <taxon>Diptera</taxon>
        <taxon>Nematocera</taxon>
        <taxon>Culicoidea</taxon>
        <taxon>Culicidae</taxon>
        <taxon>Anophelinae</taxon>
        <taxon>Anopheles</taxon>
    </lineage>
</organism>
<dbReference type="EMBL" id="GGFL01000180">
    <property type="protein sequence ID" value="MBW64358.1"/>
    <property type="molecule type" value="Transcribed_RNA"/>
</dbReference>
<evidence type="ECO:0000313" key="4">
    <source>
        <dbReference type="EMBL" id="MBW64358.1"/>
    </source>
</evidence>
<reference evidence="4" key="1">
    <citation type="submission" date="2018-01" db="EMBL/GenBank/DDBJ databases">
        <title>An insight into the sialome of Amazonian anophelines.</title>
        <authorList>
            <person name="Ribeiro J.M."/>
            <person name="Scarpassa V."/>
            <person name="Calvo E."/>
        </authorList>
    </citation>
    <scope>NUCLEOTIDE SEQUENCE</scope>
</reference>
<evidence type="ECO:0000256" key="1">
    <source>
        <dbReference type="SAM" id="MobiDB-lite"/>
    </source>
</evidence>
<feature type="domain" description="PH" evidence="2">
    <location>
        <begin position="473"/>
        <end position="585"/>
    </location>
</feature>
<keyword evidence="4" id="KW-0675">Receptor</keyword>
<dbReference type="PROSITE" id="PS50003">
    <property type="entry name" value="PH_DOMAIN"/>
    <property type="match status" value="1"/>
</dbReference>
<dbReference type="VEuPathDB" id="VectorBase:ADAC007319"/>
<feature type="compositionally biased region" description="Basic and acidic residues" evidence="1">
    <location>
        <begin position="712"/>
        <end position="724"/>
    </location>
</feature>
<proteinExistence type="predicted"/>
<dbReference type="InterPro" id="IPR029071">
    <property type="entry name" value="Ubiquitin-like_domsf"/>
</dbReference>
<feature type="compositionally biased region" description="Low complexity" evidence="1">
    <location>
        <begin position="124"/>
        <end position="138"/>
    </location>
</feature>
<dbReference type="PROSITE" id="PS50200">
    <property type="entry name" value="RA"/>
    <property type="match status" value="1"/>
</dbReference>
<accession>A0A2M4CHG5</accession>
<dbReference type="Pfam" id="PF21989">
    <property type="entry name" value="RA_2"/>
    <property type="match status" value="1"/>
</dbReference>
<dbReference type="InterPro" id="IPR001849">
    <property type="entry name" value="PH_domain"/>
</dbReference>
<feature type="compositionally biased region" description="Basic residues" evidence="1">
    <location>
        <begin position="1245"/>
        <end position="1261"/>
    </location>
</feature>
<feature type="compositionally biased region" description="Polar residues" evidence="1">
    <location>
        <begin position="887"/>
        <end position="901"/>
    </location>
</feature>
<dbReference type="GO" id="GO:0007165">
    <property type="term" value="P:signal transduction"/>
    <property type="evidence" value="ECO:0007669"/>
    <property type="project" value="InterPro"/>
</dbReference>
<feature type="compositionally biased region" description="Polar residues" evidence="1">
    <location>
        <begin position="770"/>
        <end position="799"/>
    </location>
</feature>
<feature type="region of interest" description="Disordered" evidence="1">
    <location>
        <begin position="996"/>
        <end position="1033"/>
    </location>
</feature>
<dbReference type="SUPFAM" id="SSF50729">
    <property type="entry name" value="PH domain-like"/>
    <property type="match status" value="1"/>
</dbReference>
<feature type="compositionally biased region" description="Low complexity" evidence="1">
    <location>
        <begin position="620"/>
        <end position="636"/>
    </location>
</feature>
<feature type="compositionally biased region" description="Polar residues" evidence="1">
    <location>
        <begin position="1276"/>
        <end position="1295"/>
    </location>
</feature>
<dbReference type="InterPro" id="IPR039664">
    <property type="entry name" value="GRB/APBB1IP"/>
</dbReference>
<dbReference type="CDD" id="cd01259">
    <property type="entry name" value="PH_APBB1IP"/>
    <property type="match status" value="1"/>
</dbReference>
<dbReference type="InterPro" id="IPR000159">
    <property type="entry name" value="RA_dom"/>
</dbReference>
<dbReference type="CDD" id="cd16138">
    <property type="entry name" value="RA_MRL_MIG10"/>
    <property type="match status" value="1"/>
</dbReference>
<feature type="compositionally biased region" description="Low complexity" evidence="1">
    <location>
        <begin position="279"/>
        <end position="294"/>
    </location>
</feature>
<dbReference type="SMART" id="SM00233">
    <property type="entry name" value="PH"/>
    <property type="match status" value="1"/>
</dbReference>
<dbReference type="SMART" id="SM00314">
    <property type="entry name" value="RA"/>
    <property type="match status" value="1"/>
</dbReference>